<comment type="similarity">
    <text evidence="1">Belongs to the peptidase S33 family.</text>
</comment>
<evidence type="ECO:0000256" key="4">
    <source>
        <dbReference type="SAM" id="SignalP"/>
    </source>
</evidence>
<evidence type="ECO:0000256" key="3">
    <source>
        <dbReference type="ARBA" id="ARBA00022801"/>
    </source>
</evidence>
<feature type="chain" id="PRO_5015717354" evidence="4">
    <location>
        <begin position="30"/>
        <end position="535"/>
    </location>
</feature>
<dbReference type="PANTHER" id="PTHR43248">
    <property type="entry name" value="2-SUCCINYL-6-HYDROXY-2,4-CYCLOHEXADIENE-1-CARBOXYLATE SYNTHASE"/>
    <property type="match status" value="1"/>
</dbReference>
<dbReference type="EMBL" id="PVNH01000010">
    <property type="protein sequence ID" value="PRX45121.1"/>
    <property type="molecule type" value="Genomic_DNA"/>
</dbReference>
<dbReference type="InterPro" id="IPR000073">
    <property type="entry name" value="AB_hydrolase_1"/>
</dbReference>
<evidence type="ECO:0000313" key="8">
    <source>
        <dbReference type="Proteomes" id="UP000238362"/>
    </source>
</evidence>
<accession>A0A2T0LPD6</accession>
<dbReference type="Gene3D" id="3.40.50.1820">
    <property type="entry name" value="alpha/beta hydrolase"/>
    <property type="match status" value="1"/>
</dbReference>
<organism evidence="7 8">
    <name type="scientific">Prauserella shujinwangii</name>
    <dbReference type="NCBI Taxonomy" id="1453103"/>
    <lineage>
        <taxon>Bacteria</taxon>
        <taxon>Bacillati</taxon>
        <taxon>Actinomycetota</taxon>
        <taxon>Actinomycetes</taxon>
        <taxon>Pseudonocardiales</taxon>
        <taxon>Pseudonocardiaceae</taxon>
        <taxon>Prauserella</taxon>
    </lineage>
</organism>
<dbReference type="Pfam" id="PF08386">
    <property type="entry name" value="Abhydrolase_4"/>
    <property type="match status" value="1"/>
</dbReference>
<keyword evidence="2 4" id="KW-0732">Signal</keyword>
<dbReference type="Proteomes" id="UP000238362">
    <property type="component" value="Unassembled WGS sequence"/>
</dbReference>
<dbReference type="AlphaFoldDB" id="A0A2T0LPD6"/>
<comment type="caution">
    <text evidence="7">The sequence shown here is derived from an EMBL/GenBank/DDBJ whole genome shotgun (WGS) entry which is preliminary data.</text>
</comment>
<evidence type="ECO:0000256" key="1">
    <source>
        <dbReference type="ARBA" id="ARBA00010088"/>
    </source>
</evidence>
<gene>
    <name evidence="7" type="ORF">B0I33_110220</name>
</gene>
<feature type="domain" description="Peptidase S33 tripeptidyl aminopeptidase-like C-terminal" evidence="6">
    <location>
        <begin position="421"/>
        <end position="521"/>
    </location>
</feature>
<dbReference type="InterPro" id="IPR029058">
    <property type="entry name" value="AB_hydrolase_fold"/>
</dbReference>
<evidence type="ECO:0000259" key="5">
    <source>
        <dbReference type="Pfam" id="PF00561"/>
    </source>
</evidence>
<dbReference type="InterPro" id="IPR013595">
    <property type="entry name" value="Pept_S33_TAP-like_C"/>
</dbReference>
<dbReference type="PANTHER" id="PTHR43248:SF29">
    <property type="entry name" value="TRIPEPTIDYL AMINOPEPTIDASE"/>
    <property type="match status" value="1"/>
</dbReference>
<keyword evidence="8" id="KW-1185">Reference proteome</keyword>
<evidence type="ECO:0000313" key="7">
    <source>
        <dbReference type="EMBL" id="PRX45121.1"/>
    </source>
</evidence>
<sequence length="535" mass="57434">MLTVKRTVVLVGMLIVGAAPVAVPGSAAAAFPGAAQAPSVSWGPCTQDIVGGVPAEQRGKYSCATYRVPVDHDNAALGTLDLALMRRAANKPDQRIGSLFLNPGGPGGPGRTLPLAADEFLEPTVLDRFDVIGFDPRGVGASTPMRCFTTAEDADELFSRAVPAPRSLRQITDTLAAYRDYGSFCERNGGALLRHMSTADVARDLDRLRAAVGDDRLSYVGFSYGTLLGATYANLFPDRARALVLDGNVDPALRTGDGLRYDRERADGFQHALDEYLEACERARDRCAFSEGNPARKFRQLLERLRERPVNLPDGTVVNFSSFVGGVGGALYSPAAFTGLAEDLQQLYEVAYPPEKPKLKAVTGRDLGTLLEPAVDPRHDVRPDSAYRADDAYFAVNCADKPFRNGQDSVPELAGQWEGESPVFGRYQAFADPAGCPAWPSGTGAYRGPWNAETEHPVLVIGNYHDPATQYAFAERMADQLGHARLLPVDAFGHCILGSSSGVDKAVADYLVNLTVPEPGVVYEPDEQPFAADPA</sequence>
<name>A0A2T0LPD6_9PSEU</name>
<protein>
    <submittedName>
        <fullName evidence="7">Alpha/beta hydrolase family protein</fullName>
    </submittedName>
</protein>
<proteinExistence type="inferred from homology"/>
<keyword evidence="3 7" id="KW-0378">Hydrolase</keyword>
<evidence type="ECO:0000259" key="6">
    <source>
        <dbReference type="Pfam" id="PF08386"/>
    </source>
</evidence>
<dbReference type="SUPFAM" id="SSF53474">
    <property type="entry name" value="alpha/beta-Hydrolases"/>
    <property type="match status" value="1"/>
</dbReference>
<evidence type="ECO:0000256" key="2">
    <source>
        <dbReference type="ARBA" id="ARBA00022729"/>
    </source>
</evidence>
<reference evidence="7 8" key="1">
    <citation type="submission" date="2018-03" db="EMBL/GenBank/DDBJ databases">
        <title>Genomic Encyclopedia of Type Strains, Phase III (KMG-III): the genomes of soil and plant-associated and newly described type strains.</title>
        <authorList>
            <person name="Whitman W."/>
        </authorList>
    </citation>
    <scope>NUCLEOTIDE SEQUENCE [LARGE SCALE GENOMIC DNA]</scope>
    <source>
        <strain evidence="7 8">CGMCC 4.7125</strain>
    </source>
</reference>
<dbReference type="Pfam" id="PF00561">
    <property type="entry name" value="Abhydrolase_1"/>
    <property type="match status" value="1"/>
</dbReference>
<dbReference type="InterPro" id="IPR051601">
    <property type="entry name" value="Serine_prot/Carboxylest_S33"/>
</dbReference>
<feature type="signal peptide" evidence="4">
    <location>
        <begin position="1"/>
        <end position="29"/>
    </location>
</feature>
<feature type="domain" description="AB hydrolase-1" evidence="5">
    <location>
        <begin position="99"/>
        <end position="285"/>
    </location>
</feature>
<dbReference type="GO" id="GO:0016787">
    <property type="term" value="F:hydrolase activity"/>
    <property type="evidence" value="ECO:0007669"/>
    <property type="project" value="UniProtKB-KW"/>
</dbReference>